<reference evidence="10" key="1">
    <citation type="journal article" date="2019" name="Int. J. Syst. Evol. Microbiol.">
        <title>The Global Catalogue of Microorganisms (GCM) 10K type strain sequencing project: providing services to taxonomists for standard genome sequencing and annotation.</title>
        <authorList>
            <consortium name="The Broad Institute Genomics Platform"/>
            <consortium name="The Broad Institute Genome Sequencing Center for Infectious Disease"/>
            <person name="Wu L."/>
            <person name="Ma J."/>
        </authorList>
    </citation>
    <scope>NUCLEOTIDE SEQUENCE [LARGE SCALE GENOMIC DNA]</scope>
    <source>
        <strain evidence="10">CGMCC 4.7349</strain>
    </source>
</reference>
<proteinExistence type="predicted"/>
<keyword evidence="2" id="KW-1003">Cell membrane</keyword>
<feature type="transmembrane region" description="Helical" evidence="7">
    <location>
        <begin position="223"/>
        <end position="245"/>
    </location>
</feature>
<evidence type="ECO:0000256" key="2">
    <source>
        <dbReference type="ARBA" id="ARBA00022475"/>
    </source>
</evidence>
<keyword evidence="4 7" id="KW-1133">Transmembrane helix</keyword>
<dbReference type="Proteomes" id="UP000656881">
    <property type="component" value="Unassembled WGS sequence"/>
</dbReference>
<sequence>MGHSAAAGVGGTDAPVNVSSVRAAQSPHALPDGGIPTMSNPYGPPPQDPNQPPPGYGPGYGYPQQAPQGVPPQQGGYPGQGYAAYPQQAQPYGAYPQQPGGYGYPGGPGPTVASMGRRFGARVIDGVAFGVIIAILAAAGVVSAFNEAKDCDPGSVNYDSCMNDAGSDIAAQMGAVIAVIGIFGLVYEWLMTTLVGGTLGKLAVGIRVVDAETGRNPGVGSAFVRYIIPVVGSLACGIGQLLVYLSPFWDKTGRQQGWHDKAAKTMVIQRSNN</sequence>
<dbReference type="Pfam" id="PF06271">
    <property type="entry name" value="RDD"/>
    <property type="match status" value="1"/>
</dbReference>
<gene>
    <name evidence="9" type="ORF">GCM10012286_07400</name>
</gene>
<name>A0ABQ2LIP1_9ACTN</name>
<evidence type="ECO:0000313" key="9">
    <source>
        <dbReference type="EMBL" id="GGO35978.1"/>
    </source>
</evidence>
<feature type="transmembrane region" description="Helical" evidence="7">
    <location>
        <begin position="169"/>
        <end position="190"/>
    </location>
</feature>
<dbReference type="PANTHER" id="PTHR36115">
    <property type="entry name" value="PROLINE-RICH ANTIGEN HOMOLOG-RELATED"/>
    <property type="match status" value="1"/>
</dbReference>
<feature type="compositionally biased region" description="Pro residues" evidence="6">
    <location>
        <begin position="42"/>
        <end position="56"/>
    </location>
</feature>
<evidence type="ECO:0000256" key="6">
    <source>
        <dbReference type="SAM" id="MobiDB-lite"/>
    </source>
</evidence>
<dbReference type="EMBL" id="BMNG01000001">
    <property type="protein sequence ID" value="GGO35978.1"/>
    <property type="molecule type" value="Genomic_DNA"/>
</dbReference>
<evidence type="ECO:0000256" key="1">
    <source>
        <dbReference type="ARBA" id="ARBA00004651"/>
    </source>
</evidence>
<keyword evidence="10" id="KW-1185">Reference proteome</keyword>
<feature type="domain" description="RDD" evidence="8">
    <location>
        <begin position="112"/>
        <end position="264"/>
    </location>
</feature>
<feature type="transmembrane region" description="Helical" evidence="7">
    <location>
        <begin position="123"/>
        <end position="145"/>
    </location>
</feature>
<protein>
    <recommendedName>
        <fullName evidence="8">RDD domain-containing protein</fullName>
    </recommendedName>
</protein>
<evidence type="ECO:0000313" key="10">
    <source>
        <dbReference type="Proteomes" id="UP000656881"/>
    </source>
</evidence>
<keyword evidence="3 7" id="KW-0812">Transmembrane</keyword>
<feature type="compositionally biased region" description="Low complexity" evidence="6">
    <location>
        <begin position="61"/>
        <end position="83"/>
    </location>
</feature>
<dbReference type="PANTHER" id="PTHR36115:SF4">
    <property type="entry name" value="MEMBRANE PROTEIN"/>
    <property type="match status" value="1"/>
</dbReference>
<keyword evidence="5 7" id="KW-0472">Membrane</keyword>
<evidence type="ECO:0000259" key="8">
    <source>
        <dbReference type="Pfam" id="PF06271"/>
    </source>
</evidence>
<dbReference type="InterPro" id="IPR051791">
    <property type="entry name" value="Pra-immunoreactive"/>
</dbReference>
<accession>A0ABQ2LIP1</accession>
<evidence type="ECO:0000256" key="3">
    <source>
        <dbReference type="ARBA" id="ARBA00022692"/>
    </source>
</evidence>
<organism evidence="9 10">
    <name type="scientific">Streptomyces lasiicapitis</name>
    <dbReference type="NCBI Taxonomy" id="1923961"/>
    <lineage>
        <taxon>Bacteria</taxon>
        <taxon>Bacillati</taxon>
        <taxon>Actinomycetota</taxon>
        <taxon>Actinomycetes</taxon>
        <taxon>Kitasatosporales</taxon>
        <taxon>Streptomycetaceae</taxon>
        <taxon>Streptomyces</taxon>
    </lineage>
</organism>
<dbReference type="InterPro" id="IPR010432">
    <property type="entry name" value="RDD"/>
</dbReference>
<comment type="caution">
    <text evidence="9">The sequence shown here is derived from an EMBL/GenBank/DDBJ whole genome shotgun (WGS) entry which is preliminary data.</text>
</comment>
<evidence type="ECO:0000256" key="5">
    <source>
        <dbReference type="ARBA" id="ARBA00023136"/>
    </source>
</evidence>
<dbReference type="SUPFAM" id="SSF81995">
    <property type="entry name" value="beta-sandwich domain of Sec23/24"/>
    <property type="match status" value="1"/>
</dbReference>
<evidence type="ECO:0000256" key="7">
    <source>
        <dbReference type="SAM" id="Phobius"/>
    </source>
</evidence>
<comment type="subcellular location">
    <subcellularLocation>
        <location evidence="1">Cell membrane</location>
        <topology evidence="1">Multi-pass membrane protein</topology>
    </subcellularLocation>
</comment>
<feature type="region of interest" description="Disordered" evidence="6">
    <location>
        <begin position="1"/>
        <end position="83"/>
    </location>
</feature>
<evidence type="ECO:0000256" key="4">
    <source>
        <dbReference type="ARBA" id="ARBA00022989"/>
    </source>
</evidence>